<comment type="similarity">
    <text evidence="2 15">Belongs to the complex I subunit 4L family.</text>
</comment>
<evidence type="ECO:0000256" key="15">
    <source>
        <dbReference type="RuleBase" id="RU004419"/>
    </source>
</evidence>
<dbReference type="CTD" id="4539"/>
<accession>A0A0S1F5M1</accession>
<dbReference type="InterPro" id="IPR001133">
    <property type="entry name" value="NADH_UbQ_OxRdtase_chain4L/K"/>
</dbReference>
<comment type="function">
    <text evidence="15">Core subunit of the mitochondrial membrane respiratory chain NADH dehydrogenase (Complex I) which catalyzes electron transfer from NADH through the respiratory chain, using ubiquinone as an electron acceptor.</text>
</comment>
<keyword evidence="16" id="KW-0732">Signal</keyword>
<keyword evidence="10 15" id="KW-1133">Transmembrane helix</keyword>
<evidence type="ECO:0000256" key="6">
    <source>
        <dbReference type="ARBA" id="ARBA00022660"/>
    </source>
</evidence>
<keyword evidence="8 15" id="KW-1278">Translocase</keyword>
<dbReference type="EC" id="7.1.1.2" evidence="3 15"/>
<evidence type="ECO:0000256" key="2">
    <source>
        <dbReference type="ARBA" id="ARBA00010519"/>
    </source>
</evidence>
<organism evidence="17">
    <name type="scientific">Granata lyrata</name>
    <name type="common">Elegant stomatella</name>
    <name type="synonym">Stomatella lyrata</name>
    <dbReference type="NCBI Taxonomy" id="479586"/>
    <lineage>
        <taxon>Eukaryota</taxon>
        <taxon>Metazoa</taxon>
        <taxon>Spiralia</taxon>
        <taxon>Lophotrochozoa</taxon>
        <taxon>Mollusca</taxon>
        <taxon>Gastropoda</taxon>
        <taxon>Vetigastropoda</taxon>
        <taxon>Seguenziida</taxon>
        <taxon>Seguenzioidea</taxon>
        <taxon>Chilodontidae</taxon>
        <taxon>Granata</taxon>
    </lineage>
</organism>
<dbReference type="Pfam" id="PF00420">
    <property type="entry name" value="Oxidored_q2"/>
    <property type="match status" value="1"/>
</dbReference>
<evidence type="ECO:0000256" key="3">
    <source>
        <dbReference type="ARBA" id="ARBA00012944"/>
    </source>
</evidence>
<evidence type="ECO:0000256" key="9">
    <source>
        <dbReference type="ARBA" id="ARBA00022982"/>
    </source>
</evidence>
<feature type="transmembrane region" description="Helical" evidence="15">
    <location>
        <begin position="31"/>
        <end position="48"/>
    </location>
</feature>
<sequence length="100" mass="10664">MTGLSLLFILSCVGVCGSVVALCLQYKHLLSMLLSLEAMMLSIFVLFYSVSSTSGSLNSYLCLGFLGLSACEASLGLAVLVSLIRTHGNDYVRSFSSHKC</sequence>
<feature type="signal peptide" evidence="16">
    <location>
        <begin position="1"/>
        <end position="18"/>
    </location>
</feature>
<evidence type="ECO:0000256" key="14">
    <source>
        <dbReference type="ARBA" id="ARBA00023136"/>
    </source>
</evidence>
<keyword evidence="12 15" id="KW-0830">Ubiquinone</keyword>
<evidence type="ECO:0000256" key="11">
    <source>
        <dbReference type="ARBA" id="ARBA00023027"/>
    </source>
</evidence>
<evidence type="ECO:0000256" key="4">
    <source>
        <dbReference type="ARBA" id="ARBA00016612"/>
    </source>
</evidence>
<comment type="catalytic activity">
    <reaction evidence="15">
        <text>a ubiquinone + NADH + 5 H(+)(in) = a ubiquinol + NAD(+) + 4 H(+)(out)</text>
        <dbReference type="Rhea" id="RHEA:29091"/>
        <dbReference type="Rhea" id="RHEA-COMP:9565"/>
        <dbReference type="Rhea" id="RHEA-COMP:9566"/>
        <dbReference type="ChEBI" id="CHEBI:15378"/>
        <dbReference type="ChEBI" id="CHEBI:16389"/>
        <dbReference type="ChEBI" id="CHEBI:17976"/>
        <dbReference type="ChEBI" id="CHEBI:57540"/>
        <dbReference type="ChEBI" id="CHEBI:57945"/>
        <dbReference type="EC" id="7.1.1.2"/>
    </reaction>
</comment>
<evidence type="ECO:0000256" key="5">
    <source>
        <dbReference type="ARBA" id="ARBA00022448"/>
    </source>
</evidence>
<dbReference type="EMBL" id="KR297249">
    <property type="protein sequence ID" value="ALK03369.1"/>
    <property type="molecule type" value="Genomic_DNA"/>
</dbReference>
<dbReference type="RefSeq" id="YP_009192125.1">
    <property type="nucleotide sequence ID" value="NC_028708.1"/>
</dbReference>
<keyword evidence="11 15" id="KW-0520">NAD</keyword>
<evidence type="ECO:0000256" key="13">
    <source>
        <dbReference type="ARBA" id="ARBA00023128"/>
    </source>
</evidence>
<keyword evidence="7 15" id="KW-0812">Transmembrane</keyword>
<dbReference type="InterPro" id="IPR039428">
    <property type="entry name" value="NUOK/Mnh_C1-like"/>
</dbReference>
<keyword evidence="6 15" id="KW-0679">Respiratory chain</keyword>
<keyword evidence="13 15" id="KW-0496">Mitochondrion</keyword>
<dbReference type="GO" id="GO:0042773">
    <property type="term" value="P:ATP synthesis coupled electron transport"/>
    <property type="evidence" value="ECO:0007669"/>
    <property type="project" value="UniProtKB-UniRule"/>
</dbReference>
<evidence type="ECO:0000256" key="7">
    <source>
        <dbReference type="ARBA" id="ARBA00022692"/>
    </source>
</evidence>
<dbReference type="PANTHER" id="PTHR11434:SF0">
    <property type="entry name" value="NADH-UBIQUINONE OXIDOREDUCTASE CHAIN 4L"/>
    <property type="match status" value="1"/>
</dbReference>
<evidence type="ECO:0000256" key="12">
    <source>
        <dbReference type="ARBA" id="ARBA00023075"/>
    </source>
</evidence>
<proteinExistence type="inferred from homology"/>
<dbReference type="GO" id="GO:0030964">
    <property type="term" value="C:NADH dehydrogenase complex"/>
    <property type="evidence" value="ECO:0007669"/>
    <property type="project" value="TreeGrafter"/>
</dbReference>
<dbReference type="GeneID" id="26521066"/>
<dbReference type="PANTHER" id="PTHR11434">
    <property type="entry name" value="NADH-UBIQUINONE OXIDOREDUCTASE SUBUNIT ND4L"/>
    <property type="match status" value="1"/>
</dbReference>
<geneLocation type="mitochondrion" evidence="17"/>
<evidence type="ECO:0000256" key="16">
    <source>
        <dbReference type="SAM" id="SignalP"/>
    </source>
</evidence>
<evidence type="ECO:0000256" key="1">
    <source>
        <dbReference type="ARBA" id="ARBA00004225"/>
    </source>
</evidence>
<evidence type="ECO:0000256" key="10">
    <source>
        <dbReference type="ARBA" id="ARBA00022989"/>
    </source>
</evidence>
<feature type="transmembrane region" description="Helical" evidence="15">
    <location>
        <begin position="60"/>
        <end position="84"/>
    </location>
</feature>
<keyword evidence="9 15" id="KW-0249">Electron transport</keyword>
<evidence type="ECO:0000313" key="17">
    <source>
        <dbReference type="EMBL" id="ALK03369.1"/>
    </source>
</evidence>
<evidence type="ECO:0000256" key="8">
    <source>
        <dbReference type="ARBA" id="ARBA00022967"/>
    </source>
</evidence>
<protein>
    <recommendedName>
        <fullName evidence="4 15">NADH-ubiquinone oxidoreductase chain 4L</fullName>
        <ecNumber evidence="3 15">7.1.1.2</ecNumber>
    </recommendedName>
</protein>
<keyword evidence="5 15" id="KW-0813">Transport</keyword>
<feature type="chain" id="PRO_5006588766" description="NADH-ubiquinone oxidoreductase chain 4L" evidence="16">
    <location>
        <begin position="19"/>
        <end position="100"/>
    </location>
</feature>
<name>A0A0S1F5M1_GRALY</name>
<gene>
    <name evidence="17" type="primary">ND4L</name>
</gene>
<dbReference type="GO" id="GO:0016651">
    <property type="term" value="F:oxidoreductase activity, acting on NAD(P)H"/>
    <property type="evidence" value="ECO:0007669"/>
    <property type="project" value="InterPro"/>
</dbReference>
<dbReference type="GO" id="GO:0008137">
    <property type="term" value="F:NADH dehydrogenase (ubiquinone) activity"/>
    <property type="evidence" value="ECO:0007669"/>
    <property type="project" value="UniProtKB-EC"/>
</dbReference>
<keyword evidence="14 15" id="KW-0472">Membrane</keyword>
<keyword evidence="15" id="KW-0999">Mitochondrion inner membrane</keyword>
<reference evidence="17" key="1">
    <citation type="journal article" date="2016" name="Zool. Scr.">
        <title>Mitogenomics of Vetigastropoda: insights into the evolution of pallial symmetry.</title>
        <authorList>
            <person name="Uribe J.E."/>
            <person name="Kano Y."/>
            <person name="Templado J."/>
            <person name="Zardoya R."/>
        </authorList>
    </citation>
    <scope>NUCLEOTIDE SEQUENCE</scope>
</reference>
<comment type="subcellular location">
    <subcellularLocation>
        <location evidence="15">Mitochondrion inner membrane</location>
        <topology evidence="15">Multi-pass membrane protein</topology>
    </subcellularLocation>
    <subcellularLocation>
        <location evidence="1">Mitochondrion membrane</location>
        <topology evidence="1">Multi-pass membrane protein</topology>
    </subcellularLocation>
</comment>
<dbReference type="AlphaFoldDB" id="A0A0S1F5M1"/>
<dbReference type="GO" id="GO:0005743">
    <property type="term" value="C:mitochondrial inner membrane"/>
    <property type="evidence" value="ECO:0007669"/>
    <property type="project" value="UniProtKB-SubCell"/>
</dbReference>
<dbReference type="Gene3D" id="1.10.287.3510">
    <property type="match status" value="1"/>
</dbReference>